<proteinExistence type="predicted"/>
<organism evidence="2 3">
    <name type="scientific">Shouchella xiaoxiensis</name>
    <dbReference type="NCBI Taxonomy" id="766895"/>
    <lineage>
        <taxon>Bacteria</taxon>
        <taxon>Bacillati</taxon>
        <taxon>Bacillota</taxon>
        <taxon>Bacilli</taxon>
        <taxon>Bacillales</taxon>
        <taxon>Bacillaceae</taxon>
        <taxon>Shouchella</taxon>
    </lineage>
</organism>
<comment type="caution">
    <text evidence="2">The sequence shown here is derived from an EMBL/GenBank/DDBJ whole genome shotgun (WGS) entry which is preliminary data.</text>
</comment>
<dbReference type="RefSeq" id="WP_204466684.1">
    <property type="nucleotide sequence ID" value="NZ_JAFBCV010000008.1"/>
</dbReference>
<evidence type="ECO:0000313" key="2">
    <source>
        <dbReference type="EMBL" id="MBM7839437.1"/>
    </source>
</evidence>
<feature type="transmembrane region" description="Helical" evidence="1">
    <location>
        <begin position="7"/>
        <end position="28"/>
    </location>
</feature>
<keyword evidence="1" id="KW-0812">Transmembrane</keyword>
<evidence type="ECO:0000313" key="3">
    <source>
        <dbReference type="Proteomes" id="UP001179280"/>
    </source>
</evidence>
<protein>
    <submittedName>
        <fullName evidence="2">Uncharacterized protein</fullName>
    </submittedName>
</protein>
<gene>
    <name evidence="2" type="ORF">JOC54_002717</name>
</gene>
<name>A0ABS2SVB4_9BACI</name>
<dbReference type="EMBL" id="JAFBCV010000008">
    <property type="protein sequence ID" value="MBM7839437.1"/>
    <property type="molecule type" value="Genomic_DNA"/>
</dbReference>
<keyword evidence="1" id="KW-1133">Transmembrane helix</keyword>
<feature type="transmembrane region" description="Helical" evidence="1">
    <location>
        <begin position="40"/>
        <end position="59"/>
    </location>
</feature>
<sequence>MKYSRWLFALAAFTIAMLIGFVINYLMYGGDYNVSERWPSHVAISLSFALIITFVSPAIQNCKKNE</sequence>
<dbReference type="Proteomes" id="UP001179280">
    <property type="component" value="Unassembled WGS sequence"/>
</dbReference>
<keyword evidence="3" id="KW-1185">Reference proteome</keyword>
<evidence type="ECO:0000256" key="1">
    <source>
        <dbReference type="SAM" id="Phobius"/>
    </source>
</evidence>
<keyword evidence="1" id="KW-0472">Membrane</keyword>
<reference evidence="2" key="1">
    <citation type="submission" date="2021-01" db="EMBL/GenBank/DDBJ databases">
        <title>Genomic Encyclopedia of Type Strains, Phase IV (KMG-IV): sequencing the most valuable type-strain genomes for metagenomic binning, comparative biology and taxonomic classification.</title>
        <authorList>
            <person name="Goeker M."/>
        </authorList>
    </citation>
    <scope>NUCLEOTIDE SEQUENCE</scope>
    <source>
        <strain evidence="2">DSM 21943</strain>
    </source>
</reference>
<accession>A0ABS2SVB4</accession>